<sequence length="175" mass="18113">MQFTQENRIRLRGTVFGKTAAGRAEVGQRSAGLTARQRSVLIMLDGQKSLADIGPLVGEDEMLAAVEGLLRKGLVGISSAPASAAAVAKPEPPALSPRAAGVGAAALAAARDLMAVAARQHLGLLAADLVRRIEHAKDESQLAGVIGLWHVSIRESKTGKPCAEDLLAEARALLA</sequence>
<reference evidence="1 2" key="1">
    <citation type="submission" date="2019-11" db="EMBL/GenBank/DDBJ databases">
        <title>Type strains purchased from KCTC, JCM and DSMZ.</title>
        <authorList>
            <person name="Lu H."/>
        </authorList>
    </citation>
    <scope>NUCLEOTIDE SEQUENCE [LARGE SCALE GENOMIC DNA]</scope>
    <source>
        <strain evidence="1 2">JCM 31587</strain>
    </source>
</reference>
<evidence type="ECO:0000313" key="2">
    <source>
        <dbReference type="Proteomes" id="UP000472320"/>
    </source>
</evidence>
<keyword evidence="2" id="KW-1185">Reference proteome</keyword>
<proteinExistence type="predicted"/>
<comment type="caution">
    <text evidence="1">The sequence shown here is derived from an EMBL/GenBank/DDBJ whole genome shotgun (WGS) entry which is preliminary data.</text>
</comment>
<accession>A0A6L6QQN7</accession>
<dbReference type="RefSeq" id="WP_155456766.1">
    <property type="nucleotide sequence ID" value="NZ_WNKX01000028.1"/>
</dbReference>
<evidence type="ECO:0000313" key="1">
    <source>
        <dbReference type="EMBL" id="MTW13853.1"/>
    </source>
</evidence>
<dbReference type="AlphaFoldDB" id="A0A6L6QQN7"/>
<name>A0A6L6QQN7_9BURK</name>
<dbReference type="EMBL" id="WNKX01000028">
    <property type="protein sequence ID" value="MTW13853.1"/>
    <property type="molecule type" value="Genomic_DNA"/>
</dbReference>
<dbReference type="Proteomes" id="UP000472320">
    <property type="component" value="Unassembled WGS sequence"/>
</dbReference>
<organism evidence="1 2">
    <name type="scientific">Massilia eburnea</name>
    <dbReference type="NCBI Taxonomy" id="1776165"/>
    <lineage>
        <taxon>Bacteria</taxon>
        <taxon>Pseudomonadati</taxon>
        <taxon>Pseudomonadota</taxon>
        <taxon>Betaproteobacteria</taxon>
        <taxon>Burkholderiales</taxon>
        <taxon>Oxalobacteraceae</taxon>
        <taxon>Telluria group</taxon>
        <taxon>Massilia</taxon>
    </lineage>
</organism>
<gene>
    <name evidence="1" type="ORF">GM658_24885</name>
</gene>
<protein>
    <submittedName>
        <fullName evidence="1">Uncharacterized protein</fullName>
    </submittedName>
</protein>
<dbReference type="OrthoDB" id="5295681at2"/>